<evidence type="ECO:0000256" key="1">
    <source>
        <dbReference type="ARBA" id="ARBA00009986"/>
    </source>
</evidence>
<dbReference type="AlphaFoldDB" id="A0A495BDV4"/>
<evidence type="ECO:0000313" key="12">
    <source>
        <dbReference type="EMBL" id="RKQ57875.1"/>
    </source>
</evidence>
<dbReference type="CDD" id="cd07105">
    <property type="entry name" value="ALDH_SaliADH"/>
    <property type="match status" value="1"/>
</dbReference>
<comment type="catalytic activity">
    <reaction evidence="6">
        <text>salicylaldehyde + NAD(+) + H2O = salicylate + NADH + 2 H(+)</text>
        <dbReference type="Rhea" id="RHEA:18537"/>
        <dbReference type="ChEBI" id="CHEBI:15377"/>
        <dbReference type="ChEBI" id="CHEBI:15378"/>
        <dbReference type="ChEBI" id="CHEBI:16008"/>
        <dbReference type="ChEBI" id="CHEBI:30762"/>
        <dbReference type="ChEBI" id="CHEBI:57540"/>
        <dbReference type="ChEBI" id="CHEBI:57945"/>
        <dbReference type="EC" id="1.2.1.65"/>
    </reaction>
</comment>
<dbReference type="Gene3D" id="3.40.605.10">
    <property type="entry name" value="Aldehyde Dehydrogenase, Chain A, domain 1"/>
    <property type="match status" value="1"/>
</dbReference>
<dbReference type="PANTHER" id="PTHR42986">
    <property type="entry name" value="BENZALDEHYDE DEHYDROGENASE YFMT"/>
    <property type="match status" value="1"/>
</dbReference>
<dbReference type="PANTHER" id="PTHR42986:SF1">
    <property type="entry name" value="BENZALDEHYDE DEHYDROGENASE YFMT"/>
    <property type="match status" value="1"/>
</dbReference>
<dbReference type="EC" id="1.2.1.65" evidence="7"/>
<evidence type="ECO:0000259" key="11">
    <source>
        <dbReference type="Pfam" id="PF00171"/>
    </source>
</evidence>
<dbReference type="InterPro" id="IPR015590">
    <property type="entry name" value="Aldehyde_DH_dom"/>
</dbReference>
<proteinExistence type="inferred from homology"/>
<comment type="similarity">
    <text evidence="1 10">Belongs to the aldehyde dehydrogenase family.</text>
</comment>
<dbReference type="PROSITE" id="PS00687">
    <property type="entry name" value="ALDEHYDE_DEHYDR_GLU"/>
    <property type="match status" value="1"/>
</dbReference>
<comment type="caution">
    <text evidence="12">The sequence shown here is derived from an EMBL/GenBank/DDBJ whole genome shotgun (WGS) entry which is preliminary data.</text>
</comment>
<name>A0A495BDV4_VOGIN</name>
<evidence type="ECO:0000313" key="13">
    <source>
        <dbReference type="Proteomes" id="UP000279384"/>
    </source>
</evidence>
<dbReference type="InterPro" id="IPR016161">
    <property type="entry name" value="Ald_DH/histidinol_DH"/>
</dbReference>
<accession>A0A495BDV4</accession>
<dbReference type="RefSeq" id="WP_120810763.1">
    <property type="nucleotide sequence ID" value="NZ_RBID01000015.1"/>
</dbReference>
<keyword evidence="2" id="KW-0058">Aromatic hydrocarbons catabolism</keyword>
<dbReference type="InterPro" id="IPR016163">
    <property type="entry name" value="Ald_DH_C"/>
</dbReference>
<dbReference type="InterPro" id="IPR016162">
    <property type="entry name" value="Ald_DH_N"/>
</dbReference>
<keyword evidence="4" id="KW-0520">NAD</keyword>
<organism evidence="12 13">
    <name type="scientific">Vogesella indigofera</name>
    <name type="common">Pseudomonas indigofera</name>
    <dbReference type="NCBI Taxonomy" id="45465"/>
    <lineage>
        <taxon>Bacteria</taxon>
        <taxon>Pseudomonadati</taxon>
        <taxon>Pseudomonadota</taxon>
        <taxon>Betaproteobacteria</taxon>
        <taxon>Neisseriales</taxon>
        <taxon>Chromobacteriaceae</taxon>
        <taxon>Vogesella</taxon>
    </lineage>
</organism>
<dbReference type="SUPFAM" id="SSF53720">
    <property type="entry name" value="ALDH-like"/>
    <property type="match status" value="1"/>
</dbReference>
<evidence type="ECO:0000256" key="4">
    <source>
        <dbReference type="ARBA" id="ARBA00023027"/>
    </source>
</evidence>
<evidence type="ECO:0000256" key="8">
    <source>
        <dbReference type="ARBA" id="ARBA00070319"/>
    </source>
</evidence>
<evidence type="ECO:0000256" key="5">
    <source>
        <dbReference type="ARBA" id="ARBA00035632"/>
    </source>
</evidence>
<dbReference type="Pfam" id="PF00171">
    <property type="entry name" value="Aldedh"/>
    <property type="match status" value="1"/>
</dbReference>
<reference evidence="12 13" key="1">
    <citation type="submission" date="2018-10" db="EMBL/GenBank/DDBJ databases">
        <title>Genomic Encyclopedia of Type Strains, Phase IV (KMG-IV): sequencing the most valuable type-strain genomes for metagenomic binning, comparative biology and taxonomic classification.</title>
        <authorList>
            <person name="Goeker M."/>
        </authorList>
    </citation>
    <scope>NUCLEOTIDE SEQUENCE [LARGE SCALE GENOMIC DNA]</scope>
    <source>
        <strain evidence="12 13">DSM 3303</strain>
    </source>
</reference>
<evidence type="ECO:0000256" key="3">
    <source>
        <dbReference type="ARBA" id="ARBA00023002"/>
    </source>
</evidence>
<sequence length="483" mass="50411">MLHAQLFINNQDVASSDGATFDCLNPVNGEVATVAAAASVDSALAAVNAATVAFGAWAAMLPQQRRALLDRAADLIVARSADFSAAMTAETGATAAWGSFNCQLAANIFREAAALVTQIQGELPPSSRAGAIEMVLRQPAGVVLAFAPWNAPVLLAARAVAMPLACGNTVVLKGSELCPYTHRLLGEVLAEAGLPPGVLNVVLNAPADAANVVEALIRHPAVRRVNFTGSTRVGRSIAEIAARYLKRCLLELGGKAPFVVLDDADLDEAVKAAAFGAFFNQGQICMSTERIIVDRKVADEFVQRLADKALSLKAGLPDEPGCALGPMISAGAAERITVLVQDAVGKGAELVTGGHARGSVMAATVVDHVTAAMRLYGEESFGPVVAVLRFDDVEEAISLANDSEYGLSAAVFGGDVLRALEVARRIESGICHINGPTVLDQAQIPFGGVKDSGYGRFGGRAAIDEFTELRWISIQRGAQQYPI</sequence>
<feature type="active site" evidence="9">
    <location>
        <position position="251"/>
    </location>
</feature>
<evidence type="ECO:0000256" key="10">
    <source>
        <dbReference type="RuleBase" id="RU003345"/>
    </source>
</evidence>
<dbReference type="InterPro" id="IPR029510">
    <property type="entry name" value="Ald_DH_CS_GLU"/>
</dbReference>
<feature type="domain" description="Aldehyde dehydrogenase" evidence="11">
    <location>
        <begin position="16"/>
        <end position="472"/>
    </location>
</feature>
<evidence type="ECO:0000256" key="9">
    <source>
        <dbReference type="PROSITE-ProRule" id="PRU10007"/>
    </source>
</evidence>
<dbReference type="GO" id="GO:0018485">
    <property type="term" value="F:salicylaldehyde dehydrogenase (NAD+) activity"/>
    <property type="evidence" value="ECO:0007669"/>
    <property type="project" value="UniProtKB-EC"/>
</dbReference>
<comment type="pathway">
    <text evidence="5">Aromatic compound metabolism; naphthalene degradation.</text>
</comment>
<gene>
    <name evidence="12" type="ORF">C8E02_2179</name>
</gene>
<dbReference type="Proteomes" id="UP000279384">
    <property type="component" value="Unassembled WGS sequence"/>
</dbReference>
<dbReference type="Gene3D" id="3.40.309.10">
    <property type="entry name" value="Aldehyde Dehydrogenase, Chain A, domain 2"/>
    <property type="match status" value="1"/>
</dbReference>
<evidence type="ECO:0000256" key="2">
    <source>
        <dbReference type="ARBA" id="ARBA00022797"/>
    </source>
</evidence>
<dbReference type="FunFam" id="3.40.309.10:FF:000010">
    <property type="entry name" value="Gamma-aminobutyraldehyde dehydrogenase"/>
    <property type="match status" value="1"/>
</dbReference>
<protein>
    <recommendedName>
        <fullName evidence="8">Salicylaldehyde dehydrogenase</fullName>
        <ecNumber evidence="7">1.2.1.65</ecNumber>
    </recommendedName>
</protein>
<evidence type="ECO:0000256" key="6">
    <source>
        <dbReference type="ARBA" id="ARBA00050596"/>
    </source>
</evidence>
<dbReference type="FunFam" id="3.40.605.10:FF:000007">
    <property type="entry name" value="NAD/NADP-dependent betaine aldehyde dehydrogenase"/>
    <property type="match status" value="1"/>
</dbReference>
<dbReference type="EMBL" id="RBID01000015">
    <property type="protein sequence ID" value="RKQ57875.1"/>
    <property type="molecule type" value="Genomic_DNA"/>
</dbReference>
<keyword evidence="3 10" id="KW-0560">Oxidoreductase</keyword>
<evidence type="ECO:0000256" key="7">
    <source>
        <dbReference type="ARBA" id="ARBA00066992"/>
    </source>
</evidence>